<comment type="caution">
    <text evidence="1">The sequence shown here is derived from an EMBL/GenBank/DDBJ whole genome shotgun (WGS) entry which is preliminary data.</text>
</comment>
<dbReference type="RefSeq" id="WP_133490433.1">
    <property type="nucleotide sequence ID" value="NZ_AQPF01000011.1"/>
</dbReference>
<evidence type="ECO:0000313" key="2">
    <source>
        <dbReference type="Proteomes" id="UP000771797"/>
    </source>
</evidence>
<dbReference type="EMBL" id="AQPF01000011">
    <property type="protein sequence ID" value="KAF0806090.1"/>
    <property type="molecule type" value="Genomic_DNA"/>
</dbReference>
<evidence type="ECO:0000313" key="1">
    <source>
        <dbReference type="EMBL" id="KAF0806090.1"/>
    </source>
</evidence>
<protein>
    <submittedName>
        <fullName evidence="1">Uncharacterized protein</fullName>
    </submittedName>
</protein>
<name>A0ABQ6Y937_9GAMM</name>
<sequence>MDIEEARRVVSALANGVHPVTGEVLPEEHLYNEPAVIRSLFTLLKAVRMPKRAPLSLEERQKENVKLGRPRNAGLPWTETLREELAKQFRGGAGITDLTGRFERTRGAILSELLRQGLIEPDQRQAEMEPR</sequence>
<reference evidence="1 2" key="1">
    <citation type="submission" date="2012-09" db="EMBL/GenBank/DDBJ databases">
        <title>Genome Sequence of alkane-degrading Bacterium Alcanivorax sp. 6-D-6.</title>
        <authorList>
            <person name="Lai Q."/>
            <person name="Shao Z."/>
        </authorList>
    </citation>
    <scope>NUCLEOTIDE SEQUENCE [LARGE SCALE GENOMIC DNA]</scope>
    <source>
        <strain evidence="1 2">6-D-6</strain>
    </source>
</reference>
<dbReference type="Proteomes" id="UP000771797">
    <property type="component" value="Unassembled WGS sequence"/>
</dbReference>
<proteinExistence type="predicted"/>
<gene>
    <name evidence="1" type="ORF">A6D6_01908</name>
</gene>
<keyword evidence="2" id="KW-1185">Reference proteome</keyword>
<accession>A0ABQ6Y937</accession>
<organism evidence="1 2">
    <name type="scientific">Alcanivorax xiamenensis</name>
    <dbReference type="NCBI Taxonomy" id="1177156"/>
    <lineage>
        <taxon>Bacteria</taxon>
        <taxon>Pseudomonadati</taxon>
        <taxon>Pseudomonadota</taxon>
        <taxon>Gammaproteobacteria</taxon>
        <taxon>Oceanospirillales</taxon>
        <taxon>Alcanivoracaceae</taxon>
        <taxon>Alcanivorax</taxon>
    </lineage>
</organism>